<dbReference type="OrthoDB" id="3782084at2759"/>
<dbReference type="EMBL" id="CP069026">
    <property type="protein sequence ID" value="QRC94544.1"/>
    <property type="molecule type" value="Genomic_DNA"/>
</dbReference>
<reference evidence="4" key="1">
    <citation type="journal article" date="2021" name="BMC Genomics">
        <title>Chromosome-level genome assembly and manually-curated proteome of model necrotroph Parastagonospora nodorum Sn15 reveals a genome-wide trove of candidate effector homologs, and redundancy of virulence-related functions within an accessory chromosome.</title>
        <authorList>
            <person name="Bertazzoni S."/>
            <person name="Jones D.A.B."/>
            <person name="Phan H.T."/>
            <person name="Tan K.-C."/>
            <person name="Hane J.K."/>
        </authorList>
    </citation>
    <scope>NUCLEOTIDE SEQUENCE [LARGE SCALE GENOMIC DNA]</scope>
    <source>
        <strain evidence="4">SN15 / ATCC MYA-4574 / FGSC 10173)</strain>
    </source>
</reference>
<feature type="region of interest" description="Disordered" evidence="1">
    <location>
        <begin position="185"/>
        <end position="205"/>
    </location>
</feature>
<evidence type="ECO:0000313" key="3">
    <source>
        <dbReference type="EMBL" id="QRC94544.1"/>
    </source>
</evidence>
<sequence>MILPSTAALLLGVLTSLAASTPLRESTALDQPYTNTTTLERRGKTTDPWHFCSNKNWSSFGERAFLAGLRLMGKTDDRQMRLDKEAREQIPDYYMGVRGMCENLWCGGNHSKGRGVVFYLCLHDTTPDGPYLSGDLAQKFHDGFYDCNGEREPQDDPDNKSLAFHVWEAGYDLHVEGGYDGMKCPGDTKKTRFRRPSSLDSPPYT</sequence>
<evidence type="ECO:0000256" key="2">
    <source>
        <dbReference type="SAM" id="SignalP"/>
    </source>
</evidence>
<dbReference type="VEuPathDB" id="FungiDB:JI435_077770"/>
<organism evidence="3 4">
    <name type="scientific">Phaeosphaeria nodorum (strain SN15 / ATCC MYA-4574 / FGSC 10173)</name>
    <name type="common">Glume blotch fungus</name>
    <name type="synonym">Parastagonospora nodorum</name>
    <dbReference type="NCBI Taxonomy" id="321614"/>
    <lineage>
        <taxon>Eukaryota</taxon>
        <taxon>Fungi</taxon>
        <taxon>Dikarya</taxon>
        <taxon>Ascomycota</taxon>
        <taxon>Pezizomycotina</taxon>
        <taxon>Dothideomycetes</taxon>
        <taxon>Pleosporomycetidae</taxon>
        <taxon>Pleosporales</taxon>
        <taxon>Pleosporineae</taxon>
        <taxon>Phaeosphaeriaceae</taxon>
        <taxon>Parastagonospora</taxon>
    </lineage>
</organism>
<keyword evidence="4" id="KW-1185">Reference proteome</keyword>
<feature type="chain" id="PRO_5030825368" description="Ecp2 effector protein domain-containing protein" evidence="2">
    <location>
        <begin position="21"/>
        <end position="205"/>
    </location>
</feature>
<evidence type="ECO:0000313" key="4">
    <source>
        <dbReference type="Proteomes" id="UP000663193"/>
    </source>
</evidence>
<name>A0A7U2HY05_PHANO</name>
<dbReference type="Proteomes" id="UP000663193">
    <property type="component" value="Chromosome 4"/>
</dbReference>
<protein>
    <recommendedName>
        <fullName evidence="5">Ecp2 effector protein domain-containing protein</fullName>
    </recommendedName>
</protein>
<dbReference type="AlphaFoldDB" id="A0A7U2HY05"/>
<proteinExistence type="predicted"/>
<evidence type="ECO:0000256" key="1">
    <source>
        <dbReference type="SAM" id="MobiDB-lite"/>
    </source>
</evidence>
<gene>
    <name evidence="3" type="ORF">JI435_077770</name>
</gene>
<accession>A0A7U2HY05</accession>
<evidence type="ECO:0008006" key="5">
    <source>
        <dbReference type="Google" id="ProtNLM"/>
    </source>
</evidence>
<keyword evidence="2" id="KW-0732">Signal</keyword>
<feature type="signal peptide" evidence="2">
    <location>
        <begin position="1"/>
        <end position="20"/>
    </location>
</feature>